<dbReference type="InterPro" id="IPR011250">
    <property type="entry name" value="OMP/PagP_B-barrel"/>
</dbReference>
<evidence type="ECO:0000313" key="9">
    <source>
        <dbReference type="Proteomes" id="UP001143364"/>
    </source>
</evidence>
<evidence type="ECO:0000256" key="2">
    <source>
        <dbReference type="ARBA" id="ARBA00022729"/>
    </source>
</evidence>
<feature type="chain" id="PRO_5040947068" evidence="6">
    <location>
        <begin position="25"/>
        <end position="230"/>
    </location>
</feature>
<comment type="subcellular location">
    <subcellularLocation>
        <location evidence="1">Cell outer membrane</location>
    </subcellularLocation>
</comment>
<reference evidence="8" key="2">
    <citation type="submission" date="2023-01" db="EMBL/GenBank/DDBJ databases">
        <authorList>
            <person name="Sun Q."/>
            <person name="Evtushenko L."/>
        </authorList>
    </citation>
    <scope>NUCLEOTIDE SEQUENCE</scope>
    <source>
        <strain evidence="8">VKM B-2555</strain>
    </source>
</reference>
<feature type="domain" description="Outer membrane protein beta-barrel" evidence="7">
    <location>
        <begin position="13"/>
        <end position="225"/>
    </location>
</feature>
<dbReference type="InterPro" id="IPR027385">
    <property type="entry name" value="Beta-barrel_OMP"/>
</dbReference>
<comment type="similarity">
    <text evidence="5">Belongs to the Omp25/RopB family.</text>
</comment>
<organism evidence="8 9">
    <name type="scientific">Methylopila jiangsuensis</name>
    <dbReference type="NCBI Taxonomy" id="586230"/>
    <lineage>
        <taxon>Bacteria</taxon>
        <taxon>Pseudomonadati</taxon>
        <taxon>Pseudomonadota</taxon>
        <taxon>Alphaproteobacteria</taxon>
        <taxon>Hyphomicrobiales</taxon>
        <taxon>Methylopilaceae</taxon>
        <taxon>Methylopila</taxon>
    </lineage>
</organism>
<accession>A0A9W6JFY4</accession>
<dbReference type="Proteomes" id="UP001143364">
    <property type="component" value="Unassembled WGS sequence"/>
</dbReference>
<dbReference type="RefSeq" id="WP_271203502.1">
    <property type="nucleotide sequence ID" value="NZ_BSFK01000005.1"/>
</dbReference>
<evidence type="ECO:0000256" key="3">
    <source>
        <dbReference type="ARBA" id="ARBA00023136"/>
    </source>
</evidence>
<dbReference type="PANTHER" id="PTHR34001">
    <property type="entry name" value="BLL7405 PROTEIN"/>
    <property type="match status" value="1"/>
</dbReference>
<dbReference type="AlphaFoldDB" id="A0A9W6JFY4"/>
<keyword evidence="3" id="KW-0472">Membrane</keyword>
<protein>
    <submittedName>
        <fullName evidence="8">Outer membrane protein</fullName>
    </submittedName>
</protein>
<dbReference type="SUPFAM" id="SSF56925">
    <property type="entry name" value="OMPA-like"/>
    <property type="match status" value="1"/>
</dbReference>
<evidence type="ECO:0000256" key="6">
    <source>
        <dbReference type="SAM" id="SignalP"/>
    </source>
</evidence>
<feature type="signal peptide" evidence="6">
    <location>
        <begin position="1"/>
        <end position="24"/>
    </location>
</feature>
<keyword evidence="2 6" id="KW-0732">Signal</keyword>
<evidence type="ECO:0000259" key="7">
    <source>
        <dbReference type="Pfam" id="PF13505"/>
    </source>
</evidence>
<keyword evidence="4" id="KW-0998">Cell outer membrane</keyword>
<dbReference type="GO" id="GO:0009279">
    <property type="term" value="C:cell outer membrane"/>
    <property type="evidence" value="ECO:0007669"/>
    <property type="project" value="UniProtKB-SubCell"/>
</dbReference>
<reference evidence="8" key="1">
    <citation type="journal article" date="2014" name="Int. J. Syst. Evol. Microbiol.">
        <title>Complete genome sequence of Corynebacterium casei LMG S-19264T (=DSM 44701T), isolated from a smear-ripened cheese.</title>
        <authorList>
            <consortium name="US DOE Joint Genome Institute (JGI-PGF)"/>
            <person name="Walter F."/>
            <person name="Albersmeier A."/>
            <person name="Kalinowski J."/>
            <person name="Ruckert C."/>
        </authorList>
    </citation>
    <scope>NUCLEOTIDE SEQUENCE</scope>
    <source>
        <strain evidence="8">VKM B-2555</strain>
    </source>
</reference>
<dbReference type="PANTHER" id="PTHR34001:SF3">
    <property type="entry name" value="BLL7405 PROTEIN"/>
    <property type="match status" value="1"/>
</dbReference>
<dbReference type="Gene3D" id="2.40.160.20">
    <property type="match status" value="1"/>
</dbReference>
<evidence type="ECO:0000313" key="8">
    <source>
        <dbReference type="EMBL" id="GLK75558.1"/>
    </source>
</evidence>
<comment type="caution">
    <text evidence="8">The sequence shown here is derived from an EMBL/GenBank/DDBJ whole genome shotgun (WGS) entry which is preliminary data.</text>
</comment>
<proteinExistence type="inferred from homology"/>
<dbReference type="EMBL" id="BSFK01000005">
    <property type="protein sequence ID" value="GLK75558.1"/>
    <property type="molecule type" value="Genomic_DNA"/>
</dbReference>
<evidence type="ECO:0000256" key="4">
    <source>
        <dbReference type="ARBA" id="ARBA00023237"/>
    </source>
</evidence>
<dbReference type="InterPro" id="IPR051692">
    <property type="entry name" value="OMP-like"/>
</dbReference>
<name>A0A9W6JFY4_9HYPH</name>
<dbReference type="Pfam" id="PF13505">
    <property type="entry name" value="OMP_b-brl"/>
    <property type="match status" value="1"/>
</dbReference>
<sequence>MLRNLVLGAASALALVVAAGAASAADLPAYEPAPAIAVPSFTWTGFYIGVQAGYGWGETKVRAFQGRGKADLDGFIVGGYAGYNVQLDGSPVVLGVETDFNYTDIDEKRGVLGARVLGETNWAGATRARIGYAFDRVLVYAAGGVAYADRSFKVSVPRVGSFKDSKTALGWTVGGGVEYAATDNVAVRVDYRYTDYGRDRFSSRGFSASADYTEHRVMGGVSYKFDTFGF</sequence>
<evidence type="ECO:0000256" key="1">
    <source>
        <dbReference type="ARBA" id="ARBA00004442"/>
    </source>
</evidence>
<keyword evidence="9" id="KW-1185">Reference proteome</keyword>
<evidence type="ECO:0000256" key="5">
    <source>
        <dbReference type="ARBA" id="ARBA00038306"/>
    </source>
</evidence>
<gene>
    <name evidence="8" type="primary">omp_4</name>
    <name evidence="8" type="ORF">GCM10008171_08120</name>
</gene>